<organism evidence="2 3">
    <name type="scientific">Mycetocola tolaasinivorans</name>
    <dbReference type="NCBI Taxonomy" id="76635"/>
    <lineage>
        <taxon>Bacteria</taxon>
        <taxon>Bacillati</taxon>
        <taxon>Actinomycetota</taxon>
        <taxon>Actinomycetes</taxon>
        <taxon>Micrococcales</taxon>
        <taxon>Microbacteriaceae</taxon>
        <taxon>Mycetocola</taxon>
    </lineage>
</organism>
<evidence type="ECO:0000313" key="2">
    <source>
        <dbReference type="EMBL" id="RLP74264.1"/>
    </source>
</evidence>
<accession>A0A3L7A2H8</accession>
<feature type="domain" description="ABM" evidence="1">
    <location>
        <begin position="2"/>
        <end position="92"/>
    </location>
</feature>
<keyword evidence="2" id="KW-0503">Monooxygenase</keyword>
<dbReference type="RefSeq" id="WP_121649348.1">
    <property type="nucleotide sequence ID" value="NZ_RCUX01000011.1"/>
</dbReference>
<dbReference type="PROSITE" id="PS51725">
    <property type="entry name" value="ABM"/>
    <property type="match status" value="1"/>
</dbReference>
<dbReference type="EMBL" id="RCUX01000011">
    <property type="protein sequence ID" value="RLP74264.1"/>
    <property type="molecule type" value="Genomic_DNA"/>
</dbReference>
<dbReference type="Proteomes" id="UP000272503">
    <property type="component" value="Unassembled WGS sequence"/>
</dbReference>
<comment type="caution">
    <text evidence="2">The sequence shown here is derived from an EMBL/GenBank/DDBJ whole genome shotgun (WGS) entry which is preliminary data.</text>
</comment>
<dbReference type="InterPro" id="IPR011008">
    <property type="entry name" value="Dimeric_a/b-barrel"/>
</dbReference>
<dbReference type="AlphaFoldDB" id="A0A3L7A2H8"/>
<evidence type="ECO:0000313" key="3">
    <source>
        <dbReference type="Proteomes" id="UP000272503"/>
    </source>
</evidence>
<dbReference type="GO" id="GO:0004497">
    <property type="term" value="F:monooxygenase activity"/>
    <property type="evidence" value="ECO:0007669"/>
    <property type="project" value="UniProtKB-KW"/>
</dbReference>
<protein>
    <submittedName>
        <fullName evidence="2">Antibiotic biosynthesis monooxygenase</fullName>
    </submittedName>
</protein>
<dbReference type="InterPro" id="IPR007138">
    <property type="entry name" value="ABM_dom"/>
</dbReference>
<gene>
    <name evidence="2" type="ORF">D9V32_12980</name>
</gene>
<reference evidence="2 3" key="1">
    <citation type="submission" date="2018-10" db="EMBL/GenBank/DDBJ databases">
        <authorList>
            <person name="Li J."/>
        </authorList>
    </citation>
    <scope>NUCLEOTIDE SEQUENCE [LARGE SCALE GENOMIC DNA]</scope>
    <source>
        <strain evidence="2 3">IF 016277</strain>
    </source>
</reference>
<dbReference type="Gene3D" id="3.30.70.100">
    <property type="match status" value="1"/>
</dbReference>
<dbReference type="OrthoDB" id="9798157at2"/>
<proteinExistence type="predicted"/>
<keyword evidence="3" id="KW-1185">Reference proteome</keyword>
<sequence>MILEHAVLPVVPGREAEFEVAFDRARTLIAQISGFRGLELRRSLETPEHYLLLVRWETVEDHTEGFRGSPQYQGWRELLHEFYSPFPVVEHFVAVAEVSDPGPRG</sequence>
<name>A0A3L7A2H8_9MICO</name>
<dbReference type="SUPFAM" id="SSF54909">
    <property type="entry name" value="Dimeric alpha+beta barrel"/>
    <property type="match status" value="1"/>
</dbReference>
<dbReference type="Pfam" id="PF03992">
    <property type="entry name" value="ABM"/>
    <property type="match status" value="1"/>
</dbReference>
<evidence type="ECO:0000259" key="1">
    <source>
        <dbReference type="PROSITE" id="PS51725"/>
    </source>
</evidence>
<keyword evidence="2" id="KW-0560">Oxidoreductase</keyword>